<dbReference type="EMBL" id="RQXT01000005">
    <property type="protein sequence ID" value="RRI05404.1"/>
    <property type="molecule type" value="Genomic_DNA"/>
</dbReference>
<evidence type="ECO:0000313" key="2">
    <source>
        <dbReference type="EMBL" id="RRI05404.1"/>
    </source>
</evidence>
<feature type="region of interest" description="Disordered" evidence="1">
    <location>
        <begin position="17"/>
        <end position="37"/>
    </location>
</feature>
<protein>
    <submittedName>
        <fullName evidence="2">Uncharacterized protein</fullName>
    </submittedName>
</protein>
<evidence type="ECO:0000313" key="3">
    <source>
        <dbReference type="Proteomes" id="UP000273786"/>
    </source>
</evidence>
<keyword evidence="3" id="KW-1185">Reference proteome</keyword>
<gene>
    <name evidence="2" type="ORF">EH240_05800</name>
</gene>
<evidence type="ECO:0000256" key="1">
    <source>
        <dbReference type="SAM" id="MobiDB-lite"/>
    </source>
</evidence>
<feature type="compositionally biased region" description="Polar residues" evidence="1">
    <location>
        <begin position="27"/>
        <end position="37"/>
    </location>
</feature>
<dbReference type="Proteomes" id="UP000273786">
    <property type="component" value="Unassembled WGS sequence"/>
</dbReference>
<reference evidence="2 3" key="1">
    <citation type="submission" date="2018-11" db="EMBL/GenBank/DDBJ databases">
        <title>the genome of Mesorhizobium tamadayense DSM 28320.</title>
        <authorList>
            <person name="Gao J."/>
        </authorList>
    </citation>
    <scope>NUCLEOTIDE SEQUENCE [LARGE SCALE GENOMIC DNA]</scope>
    <source>
        <strain evidence="2 3">DSM 28320</strain>
    </source>
</reference>
<dbReference type="RefSeq" id="WP_124996464.1">
    <property type="nucleotide sequence ID" value="NZ_RQXT01000005.1"/>
</dbReference>
<dbReference type="OrthoDB" id="8100448at2"/>
<sequence>MKKRAGGLSIVTKSSRFRGGKADSFDTRPTSFGSTGNKAVAPCGQWSVAEAVEVAKVLWCDGAATVVAWSALSAHCEGDTREYRFWFDVFKHLQAGSSNSELEGMTEGAHQHSLH</sequence>
<comment type="caution">
    <text evidence="2">The sequence shown here is derived from an EMBL/GenBank/DDBJ whole genome shotgun (WGS) entry which is preliminary data.</text>
</comment>
<organism evidence="2 3">
    <name type="scientific">Mesorhizobium tamadayense</name>
    <dbReference type="NCBI Taxonomy" id="425306"/>
    <lineage>
        <taxon>Bacteria</taxon>
        <taxon>Pseudomonadati</taxon>
        <taxon>Pseudomonadota</taxon>
        <taxon>Alphaproteobacteria</taxon>
        <taxon>Hyphomicrobiales</taxon>
        <taxon>Phyllobacteriaceae</taxon>
        <taxon>Mesorhizobium</taxon>
    </lineage>
</organism>
<proteinExistence type="predicted"/>
<dbReference type="AlphaFoldDB" id="A0A3P3G3N4"/>
<name>A0A3P3G3N4_9HYPH</name>
<accession>A0A3P3G3N4</accession>